<evidence type="ECO:0000313" key="1">
    <source>
        <dbReference type="EMBL" id="KAH0460608.1"/>
    </source>
</evidence>
<dbReference type="Proteomes" id="UP000775213">
    <property type="component" value="Unassembled WGS sequence"/>
</dbReference>
<proteinExistence type="predicted"/>
<gene>
    <name evidence="1" type="ORF">IEQ34_011271</name>
</gene>
<protein>
    <submittedName>
        <fullName evidence="1">Uncharacterized protein</fullName>
    </submittedName>
</protein>
<accession>A0AAV7GY68</accession>
<dbReference type="EMBL" id="JAGFBR010000010">
    <property type="protein sequence ID" value="KAH0460608.1"/>
    <property type="molecule type" value="Genomic_DNA"/>
</dbReference>
<evidence type="ECO:0000313" key="2">
    <source>
        <dbReference type="Proteomes" id="UP000775213"/>
    </source>
</evidence>
<keyword evidence="2" id="KW-1185">Reference proteome</keyword>
<sequence>MFAESKMCLPVGRPRSWWGEGSAKRKRRRLRVMLVLATSVTGTFSRWFLKAPAAALASEVTTRWPMQ</sequence>
<reference evidence="1 2" key="1">
    <citation type="journal article" date="2021" name="Hortic Res">
        <title>Chromosome-scale assembly of the Dendrobium chrysotoxum genome enhances the understanding of orchid evolution.</title>
        <authorList>
            <person name="Zhang Y."/>
            <person name="Zhang G.Q."/>
            <person name="Zhang D."/>
            <person name="Liu X.D."/>
            <person name="Xu X.Y."/>
            <person name="Sun W.H."/>
            <person name="Yu X."/>
            <person name="Zhu X."/>
            <person name="Wang Z.W."/>
            <person name="Zhao X."/>
            <person name="Zhong W.Y."/>
            <person name="Chen H."/>
            <person name="Yin W.L."/>
            <person name="Huang T."/>
            <person name="Niu S.C."/>
            <person name="Liu Z.J."/>
        </authorList>
    </citation>
    <scope>NUCLEOTIDE SEQUENCE [LARGE SCALE GENOMIC DNA]</scope>
    <source>
        <strain evidence="1">Lindl</strain>
    </source>
</reference>
<comment type="caution">
    <text evidence="1">The sequence shown here is derived from an EMBL/GenBank/DDBJ whole genome shotgun (WGS) entry which is preliminary data.</text>
</comment>
<name>A0AAV7GY68_DENCH</name>
<organism evidence="1 2">
    <name type="scientific">Dendrobium chrysotoxum</name>
    <name type="common">Orchid</name>
    <dbReference type="NCBI Taxonomy" id="161865"/>
    <lineage>
        <taxon>Eukaryota</taxon>
        <taxon>Viridiplantae</taxon>
        <taxon>Streptophyta</taxon>
        <taxon>Embryophyta</taxon>
        <taxon>Tracheophyta</taxon>
        <taxon>Spermatophyta</taxon>
        <taxon>Magnoliopsida</taxon>
        <taxon>Liliopsida</taxon>
        <taxon>Asparagales</taxon>
        <taxon>Orchidaceae</taxon>
        <taxon>Epidendroideae</taxon>
        <taxon>Malaxideae</taxon>
        <taxon>Dendrobiinae</taxon>
        <taxon>Dendrobium</taxon>
    </lineage>
</organism>
<dbReference type="AlphaFoldDB" id="A0AAV7GY68"/>